<dbReference type="InterPro" id="IPR011042">
    <property type="entry name" value="6-blade_b-propeller_TolB-like"/>
</dbReference>
<gene>
    <name evidence="2" type="ORF">SAMN05421630_1041</name>
</gene>
<feature type="non-terminal residue" evidence="2">
    <location>
        <position position="1"/>
    </location>
</feature>
<dbReference type="InterPro" id="IPR011041">
    <property type="entry name" value="Quinoprot_gluc/sorb_DH_b-prop"/>
</dbReference>
<dbReference type="InterPro" id="IPR000601">
    <property type="entry name" value="PKD_dom"/>
</dbReference>
<accession>A0A1G6PQ55</accession>
<dbReference type="InterPro" id="IPR013207">
    <property type="entry name" value="LGFP"/>
</dbReference>
<proteinExistence type="predicted"/>
<dbReference type="Proteomes" id="UP000199494">
    <property type="component" value="Unassembled WGS sequence"/>
</dbReference>
<dbReference type="Gene3D" id="2.120.10.30">
    <property type="entry name" value="TolB, C-terminal domain"/>
    <property type="match status" value="1"/>
</dbReference>
<dbReference type="STRING" id="530584.SAMN05421630_1041"/>
<dbReference type="Pfam" id="PF07995">
    <property type="entry name" value="GSDH"/>
    <property type="match status" value="1"/>
</dbReference>
<dbReference type="PROSITE" id="PS50093">
    <property type="entry name" value="PKD"/>
    <property type="match status" value="1"/>
</dbReference>
<dbReference type="CDD" id="cd00146">
    <property type="entry name" value="PKD"/>
    <property type="match status" value="1"/>
</dbReference>
<dbReference type="Pfam" id="PF18911">
    <property type="entry name" value="PKD_4"/>
    <property type="match status" value="1"/>
</dbReference>
<dbReference type="PANTHER" id="PTHR19328:SF13">
    <property type="entry name" value="HIPL1 PROTEIN"/>
    <property type="match status" value="1"/>
</dbReference>
<dbReference type="SUPFAM" id="SSF50952">
    <property type="entry name" value="Soluble quinoprotein glucose dehydrogenase"/>
    <property type="match status" value="1"/>
</dbReference>
<dbReference type="SUPFAM" id="SSF49299">
    <property type="entry name" value="PKD domain"/>
    <property type="match status" value="1"/>
</dbReference>
<evidence type="ECO:0000313" key="2">
    <source>
        <dbReference type="EMBL" id="SDC82350.1"/>
    </source>
</evidence>
<dbReference type="RefSeq" id="WP_143021365.1">
    <property type="nucleotide sequence ID" value="NZ_FMZE01000004.1"/>
</dbReference>
<dbReference type="SMART" id="SM00089">
    <property type="entry name" value="PKD"/>
    <property type="match status" value="1"/>
</dbReference>
<sequence length="846" mass="89925">GFVLTEQPSGQEPWNLTDFAYLPDGNGLLSTGKEGRVAWVSPEGAVRTIATLPVVAEQDLGLVGIGVAADYATSRQIYLARSVPSGDGYVIRLARWTVTGGYQPTGLTGERILLDLAGDSNVHGITGIVPAEDGTVWVSVGDIAGYTEVDPLALRAQNRDLPHGKILHITADGLGVPGNPYYDVARPGATASKVFASGFRSPFRFSIDERTGLPVVGDVGWNTWEEVNVVRPGANYGWPCWEGKDKTPGYSRLAGCANVGNTDPIAVFRHGSGIDGGNSVTGGIHYTGTSYPAAYRGAYFFGDYTRMKLWTLRYDEQGEVTTPPQSPPMGTGIGRPVKFAAAANGDIVYADIEAGVLRRLSFVEGNTSPVAKVLTSTDPATRTVTFDGSGSFDFDGDALTYDWDFGDGGTATGQRVSHWYAEGTERFTASLTVTDSLGAEGTTEVTVVPGNHSPVITPNVSEQRFAVGEPVTVAATANDVEDGRLDIEWTSAVVHCPEEATCHSHPGPSHSGDGFTYPFTDHPDSRMEFTATATDSEGVSASYTYVAWPREHRVTLTSNVAASLSIPNETGGSSAMVTEGAVVNIEAAPVATDGVSTFANWSNGDTDPATTIVMGGSDLTLTANYTTPVAQRYAADTALRTTLGAPQGPEVIQGGLYYQGYANGGLYWTAATGTHEVHGSIYRQYLALGGHARFGPPTTDETKTPDGVGRFNHFAGTPGTLVASVYWTPSTGAHGIWGSIRAKWAALQWERGPLGYPTTDESTTPDGVGKYNHFSKAGSVYWTPGTGAHEVYGAIRVRWKALGWERSYLRYPTSGEFAVAGGRRNNFQGGYIVWTAATDKAVDRRY</sequence>
<feature type="domain" description="PKD" evidence="1">
    <location>
        <begin position="396"/>
        <end position="447"/>
    </location>
</feature>
<dbReference type="Pfam" id="PF08310">
    <property type="entry name" value="LGFP"/>
    <property type="match status" value="4"/>
</dbReference>
<dbReference type="AlphaFoldDB" id="A0A1G6PQ55"/>
<dbReference type="InterPro" id="IPR022409">
    <property type="entry name" value="PKD/Chitinase_dom"/>
</dbReference>
<name>A0A1G6PQ55_9PSEU</name>
<dbReference type="InterPro" id="IPR035986">
    <property type="entry name" value="PKD_dom_sf"/>
</dbReference>
<dbReference type="Gene3D" id="2.60.40.10">
    <property type="entry name" value="Immunoglobulins"/>
    <property type="match status" value="1"/>
</dbReference>
<dbReference type="InterPro" id="IPR013783">
    <property type="entry name" value="Ig-like_fold"/>
</dbReference>
<keyword evidence="3" id="KW-1185">Reference proteome</keyword>
<dbReference type="EMBL" id="FMZE01000004">
    <property type="protein sequence ID" value="SDC82350.1"/>
    <property type="molecule type" value="Genomic_DNA"/>
</dbReference>
<organism evidence="2 3">
    <name type="scientific">Prauserella marina</name>
    <dbReference type="NCBI Taxonomy" id="530584"/>
    <lineage>
        <taxon>Bacteria</taxon>
        <taxon>Bacillati</taxon>
        <taxon>Actinomycetota</taxon>
        <taxon>Actinomycetes</taxon>
        <taxon>Pseudonocardiales</taxon>
        <taxon>Pseudonocardiaceae</taxon>
        <taxon>Prauserella</taxon>
    </lineage>
</organism>
<dbReference type="InterPro" id="IPR012938">
    <property type="entry name" value="Glc/Sorbosone_DH"/>
</dbReference>
<dbReference type="PANTHER" id="PTHR19328">
    <property type="entry name" value="HEDGEHOG-INTERACTING PROTEIN"/>
    <property type="match status" value="1"/>
</dbReference>
<evidence type="ECO:0000313" key="3">
    <source>
        <dbReference type="Proteomes" id="UP000199494"/>
    </source>
</evidence>
<dbReference type="GO" id="GO:0005975">
    <property type="term" value="P:carbohydrate metabolic process"/>
    <property type="evidence" value="ECO:0007669"/>
    <property type="project" value="UniProtKB-ARBA"/>
</dbReference>
<protein>
    <submittedName>
        <fullName evidence="2">Glucose/arabinose dehydrogenase, beta-propeller fold</fullName>
    </submittedName>
</protein>
<reference evidence="2 3" key="1">
    <citation type="submission" date="2016-10" db="EMBL/GenBank/DDBJ databases">
        <authorList>
            <person name="de Groot N.N."/>
        </authorList>
    </citation>
    <scope>NUCLEOTIDE SEQUENCE [LARGE SCALE GENOMIC DNA]</scope>
    <source>
        <strain evidence="2 3">CGMCC 4.5506</strain>
    </source>
</reference>
<evidence type="ECO:0000259" key="1">
    <source>
        <dbReference type="PROSITE" id="PS50093"/>
    </source>
</evidence>